<dbReference type="RefSeq" id="WP_211908932.1">
    <property type="nucleotide sequence ID" value="NZ_CP036498.1"/>
</dbReference>
<sequence>MTKYAALGDFLSRQPVARVQLSFADIERITGGKLPASQRYPAWWSNNPMNNPMTRVWLDAGFRTEQVDIAGRKLVFYKADTSSTEMADANSAAQNASSADEHPLVTRLRGTVRVAPGVDLTAPADNAWGDLAYGDGGSE</sequence>
<dbReference type="Pfam" id="PF24698">
    <property type="entry name" value="DUF7662"/>
    <property type="match status" value="1"/>
</dbReference>
<evidence type="ECO:0000259" key="1">
    <source>
        <dbReference type="Pfam" id="PF24698"/>
    </source>
</evidence>
<evidence type="ECO:0000313" key="3">
    <source>
        <dbReference type="Proteomes" id="UP000682843"/>
    </source>
</evidence>
<feature type="domain" description="DUF7662" evidence="1">
    <location>
        <begin position="4"/>
        <end position="78"/>
    </location>
</feature>
<keyword evidence="3" id="KW-1185">Reference proteome</keyword>
<dbReference type="Proteomes" id="UP000682843">
    <property type="component" value="Chromosome"/>
</dbReference>
<dbReference type="EMBL" id="CP036498">
    <property type="protein sequence ID" value="QUS40350.1"/>
    <property type="molecule type" value="Genomic_DNA"/>
</dbReference>
<gene>
    <name evidence="2" type="ORF">RPMA_17030</name>
</gene>
<organism evidence="2 3">
    <name type="scientific">Tardiphaga alba</name>
    <dbReference type="NCBI Taxonomy" id="340268"/>
    <lineage>
        <taxon>Bacteria</taxon>
        <taxon>Pseudomonadati</taxon>
        <taxon>Pseudomonadota</taxon>
        <taxon>Alphaproteobacteria</taxon>
        <taxon>Hyphomicrobiales</taxon>
        <taxon>Nitrobacteraceae</taxon>
        <taxon>Tardiphaga</taxon>
    </lineage>
</organism>
<reference evidence="2 3" key="1">
    <citation type="submission" date="2019-02" db="EMBL/GenBank/DDBJ databases">
        <title>Emended description of the genus Rhodopseudomonas and description of Rhodopseudomonas albus sp. nov., a non-phototrophic, heavy-metal-tolerant bacterium isolated from garden soil.</title>
        <authorList>
            <person name="Bao Z."/>
            <person name="Cao W.W."/>
            <person name="Sato Y."/>
            <person name="Nishizawa T."/>
            <person name="Zhao J."/>
            <person name="Guo Y."/>
            <person name="Ohta H."/>
        </authorList>
    </citation>
    <scope>NUCLEOTIDE SEQUENCE [LARGE SCALE GENOMIC DNA]</scope>
    <source>
        <strain evidence="2 3">SK50-23</strain>
    </source>
</reference>
<name>A0ABX8ADF8_9BRAD</name>
<dbReference type="InterPro" id="IPR056079">
    <property type="entry name" value="DUF7662"/>
</dbReference>
<protein>
    <recommendedName>
        <fullName evidence="1">DUF7662 domain-containing protein</fullName>
    </recommendedName>
</protein>
<proteinExistence type="predicted"/>
<evidence type="ECO:0000313" key="2">
    <source>
        <dbReference type="EMBL" id="QUS40350.1"/>
    </source>
</evidence>
<accession>A0ABX8ADF8</accession>